<gene>
    <name evidence="2" type="ORF">I6N96_03220</name>
</gene>
<feature type="region of interest" description="Disordered" evidence="1">
    <location>
        <begin position="46"/>
        <end position="65"/>
    </location>
</feature>
<sequence length="65" mass="7740">MEYKVIRKFKDKERIYEVGDAYEGSKSPQRISVLTKPEKNKYGQIYLEKSEQPEEPNVETENLEE</sequence>
<comment type="caution">
    <text evidence="2">The sequence shown here is derived from an EMBL/GenBank/DDBJ whole genome shotgun (WGS) entry which is preliminary data.</text>
</comment>
<reference evidence="2 3" key="1">
    <citation type="submission" date="2020-12" db="EMBL/GenBank/DDBJ databases">
        <title>Vagococcus allomyrinae sp. nov. and Enterococcus lavae sp. nov., isolated from the larvae of Allomyrina dichotoma.</title>
        <authorList>
            <person name="Lee S.D."/>
        </authorList>
    </citation>
    <scope>NUCLEOTIDE SEQUENCE [LARGE SCALE GENOMIC DNA]</scope>
    <source>
        <strain evidence="2 3">BWM-S5</strain>
    </source>
</reference>
<evidence type="ECO:0000256" key="1">
    <source>
        <dbReference type="SAM" id="MobiDB-lite"/>
    </source>
</evidence>
<dbReference type="RefSeq" id="WP_209556047.1">
    <property type="nucleotide sequence ID" value="NZ_JAEDXU010000001.1"/>
</dbReference>
<accession>A0ABS4CFQ4</accession>
<name>A0ABS4CFQ4_9ENTE</name>
<dbReference type="Proteomes" id="UP000673375">
    <property type="component" value="Unassembled WGS sequence"/>
</dbReference>
<evidence type="ECO:0000313" key="2">
    <source>
        <dbReference type="EMBL" id="MBP1045274.1"/>
    </source>
</evidence>
<protein>
    <submittedName>
        <fullName evidence="2">Uncharacterized protein</fullName>
    </submittedName>
</protein>
<proteinExistence type="predicted"/>
<feature type="compositionally biased region" description="Acidic residues" evidence="1">
    <location>
        <begin position="53"/>
        <end position="65"/>
    </location>
</feature>
<organism evidence="2 3">
    <name type="scientific">Enterococcus larvae</name>
    <dbReference type="NCBI Taxonomy" id="2794352"/>
    <lineage>
        <taxon>Bacteria</taxon>
        <taxon>Bacillati</taxon>
        <taxon>Bacillota</taxon>
        <taxon>Bacilli</taxon>
        <taxon>Lactobacillales</taxon>
        <taxon>Enterococcaceae</taxon>
        <taxon>Enterococcus</taxon>
    </lineage>
</organism>
<keyword evidence="3" id="KW-1185">Reference proteome</keyword>
<evidence type="ECO:0000313" key="3">
    <source>
        <dbReference type="Proteomes" id="UP000673375"/>
    </source>
</evidence>
<dbReference type="EMBL" id="JAEDXU010000001">
    <property type="protein sequence ID" value="MBP1045274.1"/>
    <property type="molecule type" value="Genomic_DNA"/>
</dbReference>